<dbReference type="RefSeq" id="WP_161442056.1">
    <property type="nucleotide sequence ID" value="NZ_WXWW01000010.1"/>
</dbReference>
<accession>A0A7X5AQ70</accession>
<evidence type="ECO:0000313" key="9">
    <source>
        <dbReference type="Proteomes" id="UP000465712"/>
    </source>
</evidence>
<keyword evidence="5 6" id="KW-0472">Membrane</keyword>
<dbReference type="AlphaFoldDB" id="A0A7X5AQ70"/>
<dbReference type="PANTHER" id="PTHR36115:SF10">
    <property type="entry name" value="RDD DOMAIN-CONTAINING PROTEIN"/>
    <property type="match status" value="1"/>
</dbReference>
<keyword evidence="2" id="KW-1003">Cell membrane</keyword>
<dbReference type="InterPro" id="IPR010432">
    <property type="entry name" value="RDD"/>
</dbReference>
<protein>
    <submittedName>
        <fullName evidence="8">RDD family protein</fullName>
    </submittedName>
</protein>
<dbReference type="PANTHER" id="PTHR36115">
    <property type="entry name" value="PROLINE-RICH ANTIGEN HOMOLOG-RELATED"/>
    <property type="match status" value="1"/>
</dbReference>
<evidence type="ECO:0000256" key="5">
    <source>
        <dbReference type="ARBA" id="ARBA00023136"/>
    </source>
</evidence>
<reference evidence="8 9" key="1">
    <citation type="submission" date="2017-05" db="EMBL/GenBank/DDBJ databases">
        <title>High clonality and local adaptation shapes Vibrionaceae linages within an endangered oasis.</title>
        <authorList>
            <person name="Vazquez-Rosas-Landa M."/>
        </authorList>
    </citation>
    <scope>NUCLEOTIDE SEQUENCE [LARGE SCALE GENOMIC DNA]</scope>
    <source>
        <strain evidence="8 9">P46_P4S1P180</strain>
    </source>
</reference>
<dbReference type="Proteomes" id="UP000465712">
    <property type="component" value="Unassembled WGS sequence"/>
</dbReference>
<gene>
    <name evidence="8" type="ORF">CAG72_00530</name>
</gene>
<evidence type="ECO:0000256" key="2">
    <source>
        <dbReference type="ARBA" id="ARBA00022475"/>
    </source>
</evidence>
<evidence type="ECO:0000259" key="7">
    <source>
        <dbReference type="Pfam" id="PF06271"/>
    </source>
</evidence>
<keyword evidence="3 6" id="KW-0812">Transmembrane</keyword>
<feature type="transmembrane region" description="Helical" evidence="6">
    <location>
        <begin position="30"/>
        <end position="55"/>
    </location>
</feature>
<organism evidence="8 9">
    <name type="scientific">Photobacterium halotolerans</name>
    <dbReference type="NCBI Taxonomy" id="265726"/>
    <lineage>
        <taxon>Bacteria</taxon>
        <taxon>Pseudomonadati</taxon>
        <taxon>Pseudomonadota</taxon>
        <taxon>Gammaproteobacteria</taxon>
        <taxon>Vibrionales</taxon>
        <taxon>Vibrionaceae</taxon>
        <taxon>Photobacterium</taxon>
    </lineage>
</organism>
<evidence type="ECO:0000256" key="1">
    <source>
        <dbReference type="ARBA" id="ARBA00004651"/>
    </source>
</evidence>
<name>A0A7X5AQ70_9GAMM</name>
<feature type="domain" description="RDD" evidence="7">
    <location>
        <begin position="15"/>
        <end position="153"/>
    </location>
</feature>
<dbReference type="EMBL" id="WXWW01000010">
    <property type="protein sequence ID" value="NAW63694.1"/>
    <property type="molecule type" value="Genomic_DNA"/>
</dbReference>
<proteinExistence type="predicted"/>
<dbReference type="GO" id="GO:0005886">
    <property type="term" value="C:plasma membrane"/>
    <property type="evidence" value="ECO:0007669"/>
    <property type="project" value="UniProtKB-SubCell"/>
</dbReference>
<sequence>MTTTVKKDMTQTKQYPGLFRRIGAWIYDTLVVAAVLMLAGGLAMAIIALLLSSGVLSLGNYADASEYLTRHPVAAPIYSVYLGTTIVAFFGYFWCKAGQTLGMRAWKLRIQNADGSNIRFTQALIRMATSAFGLGNLLVPFSHTKQSLQDLMAECEMVLLPKPN</sequence>
<evidence type="ECO:0000256" key="4">
    <source>
        <dbReference type="ARBA" id="ARBA00022989"/>
    </source>
</evidence>
<comment type="subcellular location">
    <subcellularLocation>
        <location evidence="1">Cell membrane</location>
        <topology evidence="1">Multi-pass membrane protein</topology>
    </subcellularLocation>
</comment>
<evidence type="ECO:0000256" key="6">
    <source>
        <dbReference type="SAM" id="Phobius"/>
    </source>
</evidence>
<evidence type="ECO:0000313" key="8">
    <source>
        <dbReference type="EMBL" id="NAW63694.1"/>
    </source>
</evidence>
<keyword evidence="4 6" id="KW-1133">Transmembrane helix</keyword>
<dbReference type="InterPro" id="IPR051791">
    <property type="entry name" value="Pra-immunoreactive"/>
</dbReference>
<evidence type="ECO:0000256" key="3">
    <source>
        <dbReference type="ARBA" id="ARBA00022692"/>
    </source>
</evidence>
<feature type="transmembrane region" description="Helical" evidence="6">
    <location>
        <begin position="75"/>
        <end position="95"/>
    </location>
</feature>
<dbReference type="Pfam" id="PF06271">
    <property type="entry name" value="RDD"/>
    <property type="match status" value="1"/>
</dbReference>
<comment type="caution">
    <text evidence="8">The sequence shown here is derived from an EMBL/GenBank/DDBJ whole genome shotgun (WGS) entry which is preliminary data.</text>
</comment>